<dbReference type="CDD" id="cd00200">
    <property type="entry name" value="WD40"/>
    <property type="match status" value="1"/>
</dbReference>
<dbReference type="PROSITE" id="PS50294">
    <property type="entry name" value="WD_REPEATS_REGION"/>
    <property type="match status" value="5"/>
</dbReference>
<feature type="repeat" description="WD" evidence="3">
    <location>
        <begin position="199"/>
        <end position="240"/>
    </location>
</feature>
<dbReference type="PANTHER" id="PTHR22836:SF0">
    <property type="entry name" value="PRE-MRNA 3' END PROCESSING PROTEIN WDR33"/>
    <property type="match status" value="1"/>
</dbReference>
<feature type="region of interest" description="Disordered" evidence="4">
    <location>
        <begin position="320"/>
        <end position="378"/>
    </location>
</feature>
<dbReference type="InterPro" id="IPR001680">
    <property type="entry name" value="WD40_rpt"/>
</dbReference>
<dbReference type="InterPro" id="IPR036322">
    <property type="entry name" value="WD40_repeat_dom_sf"/>
</dbReference>
<feature type="compositionally biased region" description="Basic and acidic residues" evidence="4">
    <location>
        <begin position="335"/>
        <end position="344"/>
    </location>
</feature>
<name>R7QE39_CHOCR</name>
<evidence type="ECO:0000256" key="2">
    <source>
        <dbReference type="ARBA" id="ARBA00022737"/>
    </source>
</evidence>
<dbReference type="PhylomeDB" id="R7QE39"/>
<dbReference type="STRING" id="2769.R7QE39"/>
<dbReference type="InterPro" id="IPR020472">
    <property type="entry name" value="WD40_PAC1"/>
</dbReference>
<dbReference type="KEGG" id="ccp:CHC_T00004189001"/>
<dbReference type="SMART" id="SM00320">
    <property type="entry name" value="WD40"/>
    <property type="match status" value="7"/>
</dbReference>
<dbReference type="OrthoDB" id="16717at2759"/>
<evidence type="ECO:0000256" key="3">
    <source>
        <dbReference type="PROSITE-ProRule" id="PRU00221"/>
    </source>
</evidence>
<keyword evidence="1 3" id="KW-0853">WD repeat</keyword>
<sequence>MESTVDLVPPAASQMSENPVTSACTKFVHSSMNKPGCPIHACKWTPEGKRLITGAKTGEFTLWQGLTFNFETILQAHDAELRSIIWSHDENWMLSGDQKGIVKYWQSNMNNLKAFRAHDDTIRDLSFSRTDSKFASCSDDNNVKVWDFVTSKSERVLEGHGWDVRCVDWHPTFPLLASGSKDSNLKIWDAKSGQNLTTLHGHKKTIVKVKWNRNGNWLISGSQDHLIKIYDIRMMKEFQIFRGHNREVTSMEWHPQHDDFFVSGAYDGAIYFWVVGQTDPVATIACAHQSSVWDLDWHPMGHILATSSNDQATKFWTRQRPGDQMNDKYSSANSHQDDSNERSGRSGGRGMRGRQRNNYGQGDYNPRDRSGGGYMRGK</sequence>
<gene>
    <name evidence="5" type="ORF">CHC_T00004189001</name>
</gene>
<dbReference type="PANTHER" id="PTHR22836">
    <property type="entry name" value="WD40 REPEAT PROTEIN"/>
    <property type="match status" value="1"/>
</dbReference>
<dbReference type="InterPro" id="IPR045245">
    <property type="entry name" value="Pfs2-like"/>
</dbReference>
<dbReference type="Pfam" id="PF00400">
    <property type="entry name" value="WD40"/>
    <property type="match status" value="6"/>
</dbReference>
<dbReference type="SUPFAM" id="SSF50978">
    <property type="entry name" value="WD40 repeat-like"/>
    <property type="match status" value="1"/>
</dbReference>
<feature type="repeat" description="WD" evidence="3">
    <location>
        <begin position="115"/>
        <end position="156"/>
    </location>
</feature>
<dbReference type="Proteomes" id="UP000012073">
    <property type="component" value="Unassembled WGS sequence"/>
</dbReference>
<dbReference type="RefSeq" id="XP_005715545.1">
    <property type="nucleotide sequence ID" value="XM_005715488.1"/>
</dbReference>
<accession>R7QE39</accession>
<dbReference type="Gramene" id="CDF35726">
    <property type="protein sequence ID" value="CDF35726"/>
    <property type="gene ID" value="CHC_T00004189001"/>
</dbReference>
<dbReference type="PROSITE" id="PS50082">
    <property type="entry name" value="WD_REPEATS_2"/>
    <property type="match status" value="6"/>
</dbReference>
<dbReference type="GeneID" id="17323260"/>
<feature type="repeat" description="WD" evidence="3">
    <location>
        <begin position="241"/>
        <end position="283"/>
    </location>
</feature>
<evidence type="ECO:0000256" key="4">
    <source>
        <dbReference type="SAM" id="MobiDB-lite"/>
    </source>
</evidence>
<dbReference type="OMA" id="HHWDVKS"/>
<organism evidence="5 6">
    <name type="scientific">Chondrus crispus</name>
    <name type="common">Carrageen Irish moss</name>
    <name type="synonym">Polymorpha crispa</name>
    <dbReference type="NCBI Taxonomy" id="2769"/>
    <lineage>
        <taxon>Eukaryota</taxon>
        <taxon>Rhodophyta</taxon>
        <taxon>Florideophyceae</taxon>
        <taxon>Rhodymeniophycidae</taxon>
        <taxon>Gigartinales</taxon>
        <taxon>Gigartinaceae</taxon>
        <taxon>Chondrus</taxon>
    </lineage>
</organism>
<dbReference type="AlphaFoldDB" id="R7QE39"/>
<keyword evidence="6" id="KW-1185">Reference proteome</keyword>
<dbReference type="InterPro" id="IPR015943">
    <property type="entry name" value="WD40/YVTN_repeat-like_dom_sf"/>
</dbReference>
<dbReference type="PRINTS" id="PR00320">
    <property type="entry name" value="GPROTEINBRPT"/>
</dbReference>
<dbReference type="EMBL" id="HG001742">
    <property type="protein sequence ID" value="CDF35726.1"/>
    <property type="molecule type" value="Genomic_DNA"/>
</dbReference>
<evidence type="ECO:0000313" key="6">
    <source>
        <dbReference type="Proteomes" id="UP000012073"/>
    </source>
</evidence>
<feature type="repeat" description="WD" evidence="3">
    <location>
        <begin position="157"/>
        <end position="198"/>
    </location>
</feature>
<keyword evidence="2" id="KW-0677">Repeat</keyword>
<dbReference type="PROSITE" id="PS00678">
    <property type="entry name" value="WD_REPEATS_1"/>
    <property type="match status" value="1"/>
</dbReference>
<feature type="repeat" description="WD" evidence="3">
    <location>
        <begin position="74"/>
        <end position="106"/>
    </location>
</feature>
<dbReference type="InterPro" id="IPR019775">
    <property type="entry name" value="WD40_repeat_CS"/>
</dbReference>
<evidence type="ECO:0000313" key="5">
    <source>
        <dbReference type="EMBL" id="CDF35726.1"/>
    </source>
</evidence>
<proteinExistence type="predicted"/>
<evidence type="ECO:0000256" key="1">
    <source>
        <dbReference type="ARBA" id="ARBA00022574"/>
    </source>
</evidence>
<dbReference type="GO" id="GO:0031124">
    <property type="term" value="P:mRNA 3'-end processing"/>
    <property type="evidence" value="ECO:0007669"/>
    <property type="project" value="InterPro"/>
</dbReference>
<reference evidence="6" key="1">
    <citation type="journal article" date="2013" name="Proc. Natl. Acad. Sci. U.S.A.">
        <title>Genome structure and metabolic features in the red seaweed Chondrus crispus shed light on evolution of the Archaeplastida.</title>
        <authorList>
            <person name="Collen J."/>
            <person name="Porcel B."/>
            <person name="Carre W."/>
            <person name="Ball S.G."/>
            <person name="Chaparro C."/>
            <person name="Tonon T."/>
            <person name="Barbeyron T."/>
            <person name="Michel G."/>
            <person name="Noel B."/>
            <person name="Valentin K."/>
            <person name="Elias M."/>
            <person name="Artiguenave F."/>
            <person name="Arun A."/>
            <person name="Aury J.M."/>
            <person name="Barbosa-Neto J.F."/>
            <person name="Bothwell J.H."/>
            <person name="Bouget F.Y."/>
            <person name="Brillet L."/>
            <person name="Cabello-Hurtado F."/>
            <person name="Capella-Gutierrez S."/>
            <person name="Charrier B."/>
            <person name="Cladiere L."/>
            <person name="Cock J.M."/>
            <person name="Coelho S.M."/>
            <person name="Colleoni C."/>
            <person name="Czjzek M."/>
            <person name="Da Silva C."/>
            <person name="Delage L."/>
            <person name="Denoeud F."/>
            <person name="Deschamps P."/>
            <person name="Dittami S.M."/>
            <person name="Gabaldon T."/>
            <person name="Gachon C.M."/>
            <person name="Groisillier A."/>
            <person name="Herve C."/>
            <person name="Jabbari K."/>
            <person name="Katinka M."/>
            <person name="Kloareg B."/>
            <person name="Kowalczyk N."/>
            <person name="Labadie K."/>
            <person name="Leblanc C."/>
            <person name="Lopez P.J."/>
            <person name="McLachlan D.H."/>
            <person name="Meslet-Cladiere L."/>
            <person name="Moustafa A."/>
            <person name="Nehr Z."/>
            <person name="Nyvall Collen P."/>
            <person name="Panaud O."/>
            <person name="Partensky F."/>
            <person name="Poulain J."/>
            <person name="Rensing S.A."/>
            <person name="Rousvoal S."/>
            <person name="Samson G."/>
            <person name="Symeonidi A."/>
            <person name="Weissenbach J."/>
            <person name="Zambounis A."/>
            <person name="Wincker P."/>
            <person name="Boyen C."/>
        </authorList>
    </citation>
    <scope>NUCLEOTIDE SEQUENCE [LARGE SCALE GENOMIC DNA]</scope>
    <source>
        <strain evidence="6">cv. Stackhouse</strain>
    </source>
</reference>
<protein>
    <submittedName>
        <fullName evidence="5">Uncharacterized protein</fullName>
    </submittedName>
</protein>
<dbReference type="Gene3D" id="2.130.10.10">
    <property type="entry name" value="YVTN repeat-like/Quinoprotein amine dehydrogenase"/>
    <property type="match status" value="2"/>
</dbReference>
<dbReference type="GO" id="GO:0005847">
    <property type="term" value="C:mRNA cleavage and polyadenylation specificity factor complex"/>
    <property type="evidence" value="ECO:0007669"/>
    <property type="project" value="TreeGrafter"/>
</dbReference>
<feature type="repeat" description="WD" evidence="3">
    <location>
        <begin position="285"/>
        <end position="316"/>
    </location>
</feature>